<protein>
    <submittedName>
        <fullName evidence="1">Uncharacterized protein</fullName>
    </submittedName>
</protein>
<evidence type="ECO:0000313" key="2">
    <source>
        <dbReference type="Proteomes" id="UP000242660"/>
    </source>
</evidence>
<proteinExistence type="predicted"/>
<gene>
    <name evidence="1" type="ORF">BZL35_00506</name>
</gene>
<organism evidence="1 2">
    <name type="scientific">Candidatus Pandoraea novymonadis</name>
    <dbReference type="NCBI Taxonomy" id="1808959"/>
    <lineage>
        <taxon>Bacteria</taxon>
        <taxon>Pseudomonadati</taxon>
        <taxon>Pseudomonadota</taxon>
        <taxon>Betaproteobacteria</taxon>
        <taxon>Burkholderiales</taxon>
        <taxon>Burkholderiaceae</taxon>
        <taxon>Pandoraea</taxon>
    </lineage>
</organism>
<dbReference type="EMBL" id="MUHY01000001">
    <property type="protein sequence ID" value="PSB92270.1"/>
    <property type="molecule type" value="Genomic_DNA"/>
</dbReference>
<keyword evidence="2" id="KW-1185">Reference proteome</keyword>
<dbReference type="RefSeq" id="WP_106182575.1">
    <property type="nucleotide sequence ID" value="NZ_MUHY01000001.1"/>
</dbReference>
<name>A0ABX5FEZ5_9BURK</name>
<evidence type="ECO:0000313" key="1">
    <source>
        <dbReference type="EMBL" id="PSB92270.1"/>
    </source>
</evidence>
<sequence length="70" mass="7919">MALSSYRENPSVEKVVSKFKSHLVLHKGNELLKQVVDVNGIHVLAASLDDADDKTLRETMDNLKNRLWSN</sequence>
<dbReference type="Proteomes" id="UP000242660">
    <property type="component" value="Unassembled WGS sequence"/>
</dbReference>
<accession>A0ABX5FEZ5</accession>
<comment type="caution">
    <text evidence="1">The sequence shown here is derived from an EMBL/GenBank/DDBJ whole genome shotgun (WGS) entry which is preliminary data.</text>
</comment>
<reference evidence="1 2" key="1">
    <citation type="journal article" date="2017" name="Front. Microbiol.">
        <title>Genome of Ca. Pandoraea novymonadis, an Endosymbiotic Bacterium of the Trypanosomatid Novymonas esmeraldas.</title>
        <authorList>
            <person name="Kostygov A.Y."/>
            <person name="Butenko A."/>
            <person name="Nenarokova A."/>
            <person name="Tashyreva D."/>
            <person name="Flegontov P."/>
            <person name="Lukes J."/>
            <person name="Yurchenko V."/>
        </authorList>
    </citation>
    <scope>NUCLEOTIDE SEQUENCE [LARGE SCALE GENOMIC DNA]</scope>
    <source>
        <strain evidence="1 2">E262</strain>
    </source>
</reference>